<evidence type="ECO:0000313" key="1">
    <source>
        <dbReference type="EMBL" id="GGD12794.1"/>
    </source>
</evidence>
<comment type="caution">
    <text evidence="1">The sequence shown here is derived from an EMBL/GenBank/DDBJ whole genome shotgun (WGS) entry which is preliminary data.</text>
</comment>
<sequence length="321" mass="36588">MHIIENVPVTYIRKLAMQNKIKHRSRDIEDVEQDLIDEGHESKLRYLESQFAFAGSNLTLIKTEKEFPHTSNTSANFIKTLIKNGYVKGSQIGTEWEPRLKPEIQICSVVQDENDVYIKLVEEKKTVRKRGYSNNVEGYASHTPIVIHFNDQVIELRCAYNDRNKYAEFLMKIMGFGTPPYKWFPLSKVTKEDAVKISKKLSAGLKSTEIAIPSSVGQLRFTGKNKIDLRSDQTYEKLISAIENDVGLPTNDTMDEICEFTFTDPVVGIEIPASFEINLKNGGFKFKNKTPEIIYEQVIEAFIFVHYIDKDKSGSTPASSE</sequence>
<gene>
    <name evidence="1" type="ORF">GCM10011389_20440</name>
</gene>
<protein>
    <submittedName>
        <fullName evidence="1">Uncharacterized protein</fullName>
    </submittedName>
</protein>
<evidence type="ECO:0000313" key="2">
    <source>
        <dbReference type="Proteomes" id="UP000642571"/>
    </source>
</evidence>
<reference evidence="2" key="1">
    <citation type="journal article" date="2019" name="Int. J. Syst. Evol. Microbiol.">
        <title>The Global Catalogue of Microorganisms (GCM) 10K type strain sequencing project: providing services to taxonomists for standard genome sequencing and annotation.</title>
        <authorList>
            <consortium name="The Broad Institute Genomics Platform"/>
            <consortium name="The Broad Institute Genome Sequencing Center for Infectious Disease"/>
            <person name="Wu L."/>
            <person name="Ma J."/>
        </authorList>
    </citation>
    <scope>NUCLEOTIDE SEQUENCE [LARGE SCALE GENOMIC DNA]</scope>
    <source>
        <strain evidence="2">CGMCC 1.15353</strain>
    </source>
</reference>
<accession>A0ABQ1Q5M1</accession>
<proteinExistence type="predicted"/>
<dbReference type="EMBL" id="BMIN01000008">
    <property type="protein sequence ID" value="GGD12794.1"/>
    <property type="molecule type" value="Genomic_DNA"/>
</dbReference>
<name>A0ABQ1Q5M1_9BACI</name>
<keyword evidence="2" id="KW-1185">Reference proteome</keyword>
<dbReference type="RefSeq" id="WP_188653411.1">
    <property type="nucleotide sequence ID" value="NZ_BMIN01000008.1"/>
</dbReference>
<organism evidence="1 2">
    <name type="scientific">Pontibacillus salipaludis</name>
    <dbReference type="NCBI Taxonomy" id="1697394"/>
    <lineage>
        <taxon>Bacteria</taxon>
        <taxon>Bacillati</taxon>
        <taxon>Bacillota</taxon>
        <taxon>Bacilli</taxon>
        <taxon>Bacillales</taxon>
        <taxon>Bacillaceae</taxon>
        <taxon>Pontibacillus</taxon>
    </lineage>
</organism>
<dbReference type="Proteomes" id="UP000642571">
    <property type="component" value="Unassembled WGS sequence"/>
</dbReference>